<evidence type="ECO:0000256" key="7">
    <source>
        <dbReference type="ARBA" id="ARBA00022692"/>
    </source>
</evidence>
<evidence type="ECO:0000256" key="1">
    <source>
        <dbReference type="ARBA" id="ARBA00004225"/>
    </source>
</evidence>
<evidence type="ECO:0000256" key="8">
    <source>
        <dbReference type="ARBA" id="ARBA00022967"/>
    </source>
</evidence>
<evidence type="ECO:0000256" key="11">
    <source>
        <dbReference type="ARBA" id="ARBA00023027"/>
    </source>
</evidence>
<keyword evidence="8 15" id="KW-1278">Translocase</keyword>
<evidence type="ECO:0000256" key="2">
    <source>
        <dbReference type="ARBA" id="ARBA00005698"/>
    </source>
</evidence>
<dbReference type="Pfam" id="PF00499">
    <property type="entry name" value="Oxidored_q3"/>
    <property type="match status" value="1"/>
</dbReference>
<dbReference type="CTD" id="4541"/>
<dbReference type="GO" id="GO:0031966">
    <property type="term" value="C:mitochondrial membrane"/>
    <property type="evidence" value="ECO:0007669"/>
    <property type="project" value="UniProtKB-SubCell"/>
</dbReference>
<dbReference type="EC" id="7.1.1.2" evidence="3 15"/>
<dbReference type="AlphaFoldDB" id="R4IS89"/>
<geneLocation type="mitochondrion" evidence="16"/>
<evidence type="ECO:0000256" key="15">
    <source>
        <dbReference type="RuleBase" id="RU004430"/>
    </source>
</evidence>
<feature type="transmembrane region" description="Helical" evidence="15">
    <location>
        <begin position="78"/>
        <end position="100"/>
    </location>
</feature>
<keyword evidence="12 15" id="KW-0496">Mitochondrion</keyword>
<dbReference type="PANTHER" id="PTHR11435:SF1">
    <property type="entry name" value="NADH-UBIQUINONE OXIDOREDUCTASE CHAIN 6"/>
    <property type="match status" value="1"/>
</dbReference>
<keyword evidence="11 15" id="KW-0520">NAD</keyword>
<gene>
    <name evidence="16" type="primary">ND6</name>
</gene>
<accession>R4IS89</accession>
<keyword evidence="5 15" id="KW-0813">Transport</keyword>
<keyword evidence="6 15" id="KW-0679">Respiratory chain</keyword>
<evidence type="ECO:0000256" key="10">
    <source>
        <dbReference type="ARBA" id="ARBA00022989"/>
    </source>
</evidence>
<name>R4IS89_9MYRI</name>
<dbReference type="RefSeq" id="YP_008080992.1">
    <property type="nucleotide sequence ID" value="NC_021403.1"/>
</dbReference>
<proteinExistence type="inferred from homology"/>
<evidence type="ECO:0000256" key="3">
    <source>
        <dbReference type="ARBA" id="ARBA00012944"/>
    </source>
</evidence>
<dbReference type="GO" id="GO:0008137">
    <property type="term" value="F:NADH dehydrogenase (ubiquinone) activity"/>
    <property type="evidence" value="ECO:0007669"/>
    <property type="project" value="UniProtKB-EC"/>
</dbReference>
<keyword evidence="10 15" id="KW-1133">Transmembrane helix</keyword>
<comment type="similarity">
    <text evidence="2 15">Belongs to the complex I subunit 6 family.</text>
</comment>
<dbReference type="PANTHER" id="PTHR11435">
    <property type="entry name" value="NADH UBIQUINONE OXIDOREDUCTASE SUBUNIT ND6"/>
    <property type="match status" value="1"/>
</dbReference>
<keyword evidence="9 15" id="KW-0249">Electron transport</keyword>
<dbReference type="InterPro" id="IPR001457">
    <property type="entry name" value="NADH_UbQ/plastoQ_OxRdtase_su6"/>
</dbReference>
<organism evidence="16">
    <name type="scientific">Cermatobius longicornis</name>
    <dbReference type="NCBI Taxonomy" id="1273176"/>
    <lineage>
        <taxon>Eukaryota</taxon>
        <taxon>Metazoa</taxon>
        <taxon>Ecdysozoa</taxon>
        <taxon>Arthropoda</taxon>
        <taxon>Myriapoda</taxon>
        <taxon>Chilopoda</taxon>
        <taxon>Pleurostigmophora</taxon>
        <taxon>Lithobiomorpha</taxon>
        <taxon>Henicopidae</taxon>
        <taxon>Henicopinae</taxon>
        <taxon>Henicopini</taxon>
        <taxon>Cermatobius</taxon>
    </lineage>
</organism>
<keyword evidence="15" id="KW-0830">Ubiquinone</keyword>
<evidence type="ECO:0000256" key="12">
    <source>
        <dbReference type="ARBA" id="ARBA00023128"/>
    </source>
</evidence>
<evidence type="ECO:0000256" key="14">
    <source>
        <dbReference type="ARBA" id="ARBA00049551"/>
    </source>
</evidence>
<evidence type="ECO:0000256" key="4">
    <source>
        <dbReference type="ARBA" id="ARBA00021095"/>
    </source>
</evidence>
<keyword evidence="7 15" id="KW-0812">Transmembrane</keyword>
<dbReference type="EMBL" id="KC155628">
    <property type="protein sequence ID" value="AGA84609.1"/>
    <property type="molecule type" value="Genomic_DNA"/>
</dbReference>
<comment type="catalytic activity">
    <reaction evidence="14 15">
        <text>a ubiquinone + NADH + 5 H(+)(in) = a ubiquinol + NAD(+) + 4 H(+)(out)</text>
        <dbReference type="Rhea" id="RHEA:29091"/>
        <dbReference type="Rhea" id="RHEA-COMP:9565"/>
        <dbReference type="Rhea" id="RHEA-COMP:9566"/>
        <dbReference type="ChEBI" id="CHEBI:15378"/>
        <dbReference type="ChEBI" id="CHEBI:16389"/>
        <dbReference type="ChEBI" id="CHEBI:17976"/>
        <dbReference type="ChEBI" id="CHEBI:57540"/>
        <dbReference type="ChEBI" id="CHEBI:57945"/>
        <dbReference type="EC" id="7.1.1.2"/>
    </reaction>
</comment>
<comment type="function">
    <text evidence="15">Core subunit of the mitochondrial membrane respiratory chain NADH dehydrogenase (Complex I) which catalyzes electron transfer from NADH through the respiratory chain, using ubiquinone as an electron acceptor. Essential for the catalytic activity and assembly of complex I.</text>
</comment>
<feature type="transmembrane region" description="Helical" evidence="15">
    <location>
        <begin position="120"/>
        <end position="143"/>
    </location>
</feature>
<evidence type="ECO:0000256" key="9">
    <source>
        <dbReference type="ARBA" id="ARBA00022982"/>
    </source>
</evidence>
<keyword evidence="13 15" id="KW-0472">Membrane</keyword>
<reference evidence="16" key="1">
    <citation type="journal article" date="2013" name="Mitochondrial DNA">
        <title>The complete mitochondrial genome of Cermatobius longicornis (Chilopoda: Lithobiomorpha: Henicopidae).</title>
        <authorList>
            <person name="Gai Y."/>
            <person name="Ma H."/>
            <person name="Sun X."/>
            <person name="Ma J."/>
            <person name="Li C."/>
            <person name="Yang Q."/>
        </authorList>
    </citation>
    <scope>NUCLEOTIDE SEQUENCE</scope>
</reference>
<dbReference type="GeneID" id="15822521"/>
<sequence length="157" mass="17569">MAILMTISIMTSILFTSLSHPVSFISATIAQTLLVALTTSILQKSFWYGYILFLIFLGGMLVLFSYMATLASNERFKLSLNMSFMMPITFTLTLALLYTITPEMTDPLPFTNTTLLMNKFYSQNALLTLIIISYLLITLLIVVKISDISQGPVRSNI</sequence>
<feature type="transmembrane region" description="Helical" evidence="15">
    <location>
        <begin position="46"/>
        <end position="66"/>
    </location>
</feature>
<evidence type="ECO:0000256" key="5">
    <source>
        <dbReference type="ARBA" id="ARBA00022448"/>
    </source>
</evidence>
<protein>
    <recommendedName>
        <fullName evidence="4 15">NADH-ubiquinone oxidoreductase chain 6</fullName>
        <ecNumber evidence="3 15">7.1.1.2</ecNumber>
    </recommendedName>
</protein>
<evidence type="ECO:0000256" key="6">
    <source>
        <dbReference type="ARBA" id="ARBA00022660"/>
    </source>
</evidence>
<evidence type="ECO:0000256" key="13">
    <source>
        <dbReference type="ARBA" id="ARBA00023136"/>
    </source>
</evidence>
<evidence type="ECO:0000313" key="16">
    <source>
        <dbReference type="EMBL" id="AGA84609.1"/>
    </source>
</evidence>
<dbReference type="InterPro" id="IPR050269">
    <property type="entry name" value="ComplexI_Subunit6"/>
</dbReference>
<comment type="subcellular location">
    <subcellularLocation>
        <location evidence="1 15">Mitochondrion membrane</location>
        <topology evidence="1 15">Multi-pass membrane protein</topology>
    </subcellularLocation>
</comment>